<organism evidence="3 4">
    <name type="scientific">Lentinus brumalis</name>
    <dbReference type="NCBI Taxonomy" id="2498619"/>
    <lineage>
        <taxon>Eukaryota</taxon>
        <taxon>Fungi</taxon>
        <taxon>Dikarya</taxon>
        <taxon>Basidiomycota</taxon>
        <taxon>Agaricomycotina</taxon>
        <taxon>Agaricomycetes</taxon>
        <taxon>Polyporales</taxon>
        <taxon>Polyporaceae</taxon>
        <taxon>Lentinus</taxon>
    </lineage>
</organism>
<feature type="transmembrane region" description="Helical" evidence="2">
    <location>
        <begin position="30"/>
        <end position="50"/>
    </location>
</feature>
<dbReference type="EMBL" id="KZ857381">
    <property type="protein sequence ID" value="RDX55989.1"/>
    <property type="molecule type" value="Genomic_DNA"/>
</dbReference>
<sequence length="595" mass="65824">MGGALGVFFLRNTYRAIQYARIVNVKNKSLFYMLVVSQALGILVSVTFVVADFDWSLNCTAVGMLKKGGVLVSSTLLVTGILGTKAYRCLSNAGFVIVTLALMRAAIIAVSGLVLVQYKGGRRFTGTCETVIESPLLPVSIILQFMEACFICLCFLWAVYRSYRSPADHARLSLPLEEEDETSSVETNDKDDDHGARTSRRGWWDYVPSPSAHPSRRSSRSGQSTPKDMVVRFRRWWTGEPMLPSTVFQRKPSLPGELPIPQPPRMSSASNIAPVRMSASREPERPRGSSPPPPSVMERIIRYVPRAELLRSMLKNELLYTTFITAVLLVIAIVMLVGVTQQLLLGANSWIILDWVIISLCTMHTFGRVAHRHEREAWLQDPANWRPIHHAQIEDETALRPKNSRRAWSPVSVASNWRQRYRQRGESDAPSSGSRYRFGEFSEPFTPSRPSRVRSGSLTRSPEAPVSVSRSTSVASSTPMHSASVDSMFRPPIARHGNESPMILPSPEYPLTGVSTPHSGAASDSHAILSRASTASPSARRSASQSPGPDVGRSHHSHSRRHSPIPRSPPSRRVSRAWDPENPEPPDPLAALEQG</sequence>
<keyword evidence="2" id="KW-0812">Transmembrane</keyword>
<evidence type="ECO:0000313" key="4">
    <source>
        <dbReference type="Proteomes" id="UP000256964"/>
    </source>
</evidence>
<protein>
    <submittedName>
        <fullName evidence="3">Uncharacterized protein</fullName>
    </submittedName>
</protein>
<feature type="compositionally biased region" description="Low complexity" evidence="1">
    <location>
        <begin position="464"/>
        <end position="479"/>
    </location>
</feature>
<feature type="region of interest" description="Disordered" evidence="1">
    <location>
        <begin position="176"/>
        <end position="202"/>
    </location>
</feature>
<keyword evidence="2" id="KW-0472">Membrane</keyword>
<keyword evidence="4" id="KW-1185">Reference proteome</keyword>
<feature type="transmembrane region" description="Helical" evidence="2">
    <location>
        <begin position="318"/>
        <end position="339"/>
    </location>
</feature>
<keyword evidence="2" id="KW-1133">Transmembrane helix</keyword>
<dbReference type="OrthoDB" id="3267487at2759"/>
<dbReference type="AlphaFoldDB" id="A0A371DTX2"/>
<feature type="compositionally biased region" description="Low complexity" evidence="1">
    <location>
        <begin position="530"/>
        <end position="549"/>
    </location>
</feature>
<feature type="transmembrane region" description="Helical" evidence="2">
    <location>
        <begin position="136"/>
        <end position="160"/>
    </location>
</feature>
<reference evidence="3 4" key="1">
    <citation type="journal article" date="2018" name="Biotechnol. Biofuels">
        <title>Integrative visual omics of the white-rot fungus Polyporus brumalis exposes the biotechnological potential of its oxidative enzymes for delignifying raw plant biomass.</title>
        <authorList>
            <person name="Miyauchi S."/>
            <person name="Rancon A."/>
            <person name="Drula E."/>
            <person name="Hage H."/>
            <person name="Chaduli D."/>
            <person name="Favel A."/>
            <person name="Grisel S."/>
            <person name="Henrissat B."/>
            <person name="Herpoel-Gimbert I."/>
            <person name="Ruiz-Duenas F.J."/>
            <person name="Chevret D."/>
            <person name="Hainaut M."/>
            <person name="Lin J."/>
            <person name="Wang M."/>
            <person name="Pangilinan J."/>
            <person name="Lipzen A."/>
            <person name="Lesage-Meessen L."/>
            <person name="Navarro D."/>
            <person name="Riley R."/>
            <person name="Grigoriev I.V."/>
            <person name="Zhou S."/>
            <person name="Raouche S."/>
            <person name="Rosso M.N."/>
        </authorList>
    </citation>
    <scope>NUCLEOTIDE SEQUENCE [LARGE SCALE GENOMIC DNA]</scope>
    <source>
        <strain evidence="3 4">BRFM 1820</strain>
    </source>
</reference>
<dbReference type="Proteomes" id="UP000256964">
    <property type="component" value="Unassembled WGS sequence"/>
</dbReference>
<proteinExistence type="predicted"/>
<feature type="transmembrane region" description="Helical" evidence="2">
    <location>
        <begin position="70"/>
        <end position="87"/>
    </location>
</feature>
<name>A0A371DTX2_9APHY</name>
<gene>
    <name evidence="3" type="ORF">OH76DRAFT_1452106</name>
</gene>
<accession>A0A371DTX2</accession>
<feature type="compositionally biased region" description="Basic residues" evidence="1">
    <location>
        <begin position="554"/>
        <end position="564"/>
    </location>
</feature>
<feature type="compositionally biased region" description="Basic and acidic residues" evidence="1">
    <location>
        <begin position="187"/>
        <end position="196"/>
    </location>
</feature>
<evidence type="ECO:0000256" key="2">
    <source>
        <dbReference type="SAM" id="Phobius"/>
    </source>
</evidence>
<feature type="region of interest" description="Disordered" evidence="1">
    <location>
        <begin position="248"/>
        <end position="294"/>
    </location>
</feature>
<feature type="region of interest" description="Disordered" evidence="1">
    <location>
        <begin position="419"/>
        <end position="595"/>
    </location>
</feature>
<feature type="transmembrane region" description="Helical" evidence="2">
    <location>
        <begin position="94"/>
        <end position="116"/>
    </location>
</feature>
<evidence type="ECO:0000256" key="1">
    <source>
        <dbReference type="SAM" id="MobiDB-lite"/>
    </source>
</evidence>
<evidence type="ECO:0000313" key="3">
    <source>
        <dbReference type="EMBL" id="RDX55989.1"/>
    </source>
</evidence>